<comment type="similarity">
    <text evidence="14">Belongs to the ABC transporter superfamily. UvrA family.</text>
</comment>
<dbReference type="SUPFAM" id="SSF52540">
    <property type="entry name" value="P-loop containing nucleoside triphosphate hydrolases"/>
    <property type="match status" value="2"/>
</dbReference>
<evidence type="ECO:0000256" key="3">
    <source>
        <dbReference type="ARBA" id="ARBA00022723"/>
    </source>
</evidence>
<organism evidence="20 21">
    <name type="scientific">Allorhodopirellula heiligendammensis</name>
    <dbReference type="NCBI Taxonomy" id="2714739"/>
    <lineage>
        <taxon>Bacteria</taxon>
        <taxon>Pseudomonadati</taxon>
        <taxon>Planctomycetota</taxon>
        <taxon>Planctomycetia</taxon>
        <taxon>Pirellulales</taxon>
        <taxon>Pirellulaceae</taxon>
        <taxon>Allorhodopirellula</taxon>
    </lineage>
</organism>
<accession>A0A5C6BHU3</accession>
<dbReference type="GO" id="GO:0005737">
    <property type="term" value="C:cytoplasm"/>
    <property type="evidence" value="ECO:0007669"/>
    <property type="project" value="UniProtKB-SubCell"/>
</dbReference>
<evidence type="ECO:0000256" key="13">
    <source>
        <dbReference type="ARBA" id="ARBA00023204"/>
    </source>
</evidence>
<dbReference type="InterPro" id="IPR027417">
    <property type="entry name" value="P-loop_NTPase"/>
</dbReference>
<dbReference type="GO" id="GO:0003677">
    <property type="term" value="F:DNA binding"/>
    <property type="evidence" value="ECO:0007669"/>
    <property type="project" value="UniProtKB-KW"/>
</dbReference>
<evidence type="ECO:0000256" key="5">
    <source>
        <dbReference type="ARBA" id="ARBA00022741"/>
    </source>
</evidence>
<comment type="subcellular location">
    <subcellularLocation>
        <location evidence="1">Cytoplasm</location>
    </subcellularLocation>
</comment>
<keyword evidence="2" id="KW-0963">Cytoplasm</keyword>
<evidence type="ECO:0000256" key="7">
    <source>
        <dbReference type="ARBA" id="ARBA00022769"/>
    </source>
</evidence>
<evidence type="ECO:0000256" key="4">
    <source>
        <dbReference type="ARBA" id="ARBA00022737"/>
    </source>
</evidence>
<keyword evidence="3" id="KW-0479">Metal-binding</keyword>
<dbReference type="Pfam" id="PF17760">
    <property type="entry name" value="UvrA_inter"/>
    <property type="match status" value="1"/>
</dbReference>
<evidence type="ECO:0000256" key="17">
    <source>
        <dbReference type="SAM" id="MobiDB-lite"/>
    </source>
</evidence>
<dbReference type="AlphaFoldDB" id="A0A5C6BHU3"/>
<evidence type="ECO:0000313" key="21">
    <source>
        <dbReference type="Proteomes" id="UP000319908"/>
    </source>
</evidence>
<evidence type="ECO:0000256" key="15">
    <source>
        <dbReference type="ARBA" id="ARBA00039316"/>
    </source>
</evidence>
<evidence type="ECO:0000256" key="14">
    <source>
        <dbReference type="ARBA" id="ARBA00038000"/>
    </source>
</evidence>
<gene>
    <name evidence="20" type="primary">uvrA_4</name>
    <name evidence="20" type="ORF">Poly21_53370</name>
</gene>
<dbReference type="PANTHER" id="PTHR43152">
    <property type="entry name" value="UVRABC SYSTEM PROTEIN A"/>
    <property type="match status" value="1"/>
</dbReference>
<evidence type="ECO:0000256" key="12">
    <source>
        <dbReference type="ARBA" id="ARBA00023125"/>
    </source>
</evidence>
<dbReference type="InterPro" id="IPR041552">
    <property type="entry name" value="UvrA_DNA-bd"/>
</dbReference>
<dbReference type="GO" id="GO:0016887">
    <property type="term" value="F:ATP hydrolysis activity"/>
    <property type="evidence" value="ECO:0007669"/>
    <property type="project" value="InterPro"/>
</dbReference>
<evidence type="ECO:0000256" key="16">
    <source>
        <dbReference type="ARBA" id="ARBA00042156"/>
    </source>
</evidence>
<keyword evidence="13" id="KW-0234">DNA repair</keyword>
<evidence type="ECO:0000259" key="19">
    <source>
        <dbReference type="Pfam" id="PF17760"/>
    </source>
</evidence>
<keyword evidence="4" id="KW-0677">Repeat</keyword>
<feature type="compositionally biased region" description="Polar residues" evidence="17">
    <location>
        <begin position="684"/>
        <end position="711"/>
    </location>
</feature>
<dbReference type="GO" id="GO:0008270">
    <property type="term" value="F:zinc ion binding"/>
    <property type="evidence" value="ECO:0007669"/>
    <property type="project" value="UniProtKB-KW"/>
</dbReference>
<proteinExistence type="inferred from homology"/>
<evidence type="ECO:0000256" key="6">
    <source>
        <dbReference type="ARBA" id="ARBA00022763"/>
    </source>
</evidence>
<name>A0A5C6BHU3_9BACT</name>
<evidence type="ECO:0000256" key="2">
    <source>
        <dbReference type="ARBA" id="ARBA00022490"/>
    </source>
</evidence>
<dbReference type="Gene3D" id="3.30.1490.20">
    <property type="entry name" value="ATP-grasp fold, A domain"/>
    <property type="match status" value="1"/>
</dbReference>
<feature type="region of interest" description="Disordered" evidence="17">
    <location>
        <begin position="682"/>
        <end position="721"/>
    </location>
</feature>
<evidence type="ECO:0000256" key="8">
    <source>
        <dbReference type="ARBA" id="ARBA00022771"/>
    </source>
</evidence>
<reference evidence="20 21" key="1">
    <citation type="journal article" date="2020" name="Antonie Van Leeuwenhoek">
        <title>Rhodopirellula heiligendammensis sp. nov., Rhodopirellula pilleata sp. nov., and Rhodopirellula solitaria sp. nov. isolated from natural or artificial marine surfaces in Northern Germany and California, USA, and emended description of the genus Rhodopirellula.</title>
        <authorList>
            <person name="Kallscheuer N."/>
            <person name="Wiegand S."/>
            <person name="Jogler M."/>
            <person name="Boedeker C."/>
            <person name="Peeters S.H."/>
            <person name="Rast P."/>
            <person name="Heuer A."/>
            <person name="Jetten M.S.M."/>
            <person name="Rohde M."/>
            <person name="Jogler C."/>
        </authorList>
    </citation>
    <scope>NUCLEOTIDE SEQUENCE [LARGE SCALE GENOMIC DNA]</scope>
    <source>
        <strain evidence="20 21">Poly21</strain>
    </source>
</reference>
<dbReference type="InterPro" id="IPR013815">
    <property type="entry name" value="ATP_grasp_subdomain_1"/>
</dbReference>
<dbReference type="InterPro" id="IPR017871">
    <property type="entry name" value="ABC_transporter-like_CS"/>
</dbReference>
<dbReference type="Gene3D" id="1.10.8.280">
    <property type="entry name" value="ABC transporter ATPase domain-like"/>
    <property type="match status" value="1"/>
</dbReference>
<dbReference type="Gene3D" id="1.20.1580.10">
    <property type="entry name" value="ABC transporter ATPase like domain"/>
    <property type="match status" value="3"/>
</dbReference>
<dbReference type="Gene3D" id="3.30.190.20">
    <property type="match status" value="1"/>
</dbReference>
<dbReference type="EMBL" id="SJPU01000005">
    <property type="protein sequence ID" value="TWU10004.1"/>
    <property type="molecule type" value="Genomic_DNA"/>
</dbReference>
<evidence type="ECO:0000313" key="20">
    <source>
        <dbReference type="EMBL" id="TWU10004.1"/>
    </source>
</evidence>
<keyword evidence="8" id="KW-0863">Zinc-finger</keyword>
<evidence type="ECO:0000256" key="10">
    <source>
        <dbReference type="ARBA" id="ARBA00022840"/>
    </source>
</evidence>
<evidence type="ECO:0000256" key="1">
    <source>
        <dbReference type="ARBA" id="ARBA00004496"/>
    </source>
</evidence>
<dbReference type="GO" id="GO:0005524">
    <property type="term" value="F:ATP binding"/>
    <property type="evidence" value="ECO:0007669"/>
    <property type="project" value="UniProtKB-KW"/>
</dbReference>
<keyword evidence="5" id="KW-0547">Nucleotide-binding</keyword>
<dbReference type="GO" id="GO:0006281">
    <property type="term" value="P:DNA repair"/>
    <property type="evidence" value="ECO:0007669"/>
    <property type="project" value="UniProtKB-KW"/>
</dbReference>
<comment type="caution">
    <text evidence="20">The sequence shown here is derived from an EMBL/GenBank/DDBJ whole genome shotgun (WGS) entry which is preliminary data.</text>
</comment>
<evidence type="ECO:0000256" key="11">
    <source>
        <dbReference type="ARBA" id="ARBA00022881"/>
    </source>
</evidence>
<dbReference type="Gene3D" id="3.40.50.300">
    <property type="entry name" value="P-loop containing nucleotide triphosphate hydrolases"/>
    <property type="match status" value="3"/>
</dbReference>
<keyword evidence="10" id="KW-0067">ATP-binding</keyword>
<keyword evidence="6" id="KW-0227">DNA damage</keyword>
<dbReference type="GO" id="GO:0004518">
    <property type="term" value="F:nuclease activity"/>
    <property type="evidence" value="ECO:0007669"/>
    <property type="project" value="UniProtKB-KW"/>
</dbReference>
<protein>
    <recommendedName>
        <fullName evidence="15">UvrABC system protein A</fullName>
    </recommendedName>
    <alternativeName>
        <fullName evidence="16">Excinuclease ABC subunit A</fullName>
    </alternativeName>
</protein>
<feature type="domain" description="UvrA interaction" evidence="19">
    <location>
        <begin position="179"/>
        <end position="257"/>
    </location>
</feature>
<keyword evidence="7" id="KW-0228">DNA excision</keyword>
<dbReference type="Pfam" id="PF17755">
    <property type="entry name" value="UvrA_DNA-bind"/>
    <property type="match status" value="1"/>
</dbReference>
<dbReference type="Proteomes" id="UP000319908">
    <property type="component" value="Unassembled WGS sequence"/>
</dbReference>
<feature type="domain" description="UvrA DNA-binding" evidence="18">
    <location>
        <begin position="343"/>
        <end position="407"/>
    </location>
</feature>
<dbReference type="InterPro" id="IPR041102">
    <property type="entry name" value="UvrA_inter"/>
</dbReference>
<dbReference type="RefSeq" id="WP_302120559.1">
    <property type="nucleotide sequence ID" value="NZ_SJPU01000005.1"/>
</dbReference>
<evidence type="ECO:0000256" key="9">
    <source>
        <dbReference type="ARBA" id="ARBA00022833"/>
    </source>
</evidence>
<feature type="region of interest" description="Disordered" evidence="17">
    <location>
        <begin position="625"/>
        <end position="649"/>
    </location>
</feature>
<sequence length="1042" mass="113477">MKPTLSRRPRKNVTADDAPPIELRGCRVHNLQNIDVDIPRGKLTVICGLSGSGKTSLALDTLYAEGQRCYIESFSAYTRQYLARLEKPDCDSITGIPPAIAVTRAAAVKNNRSTVATATEIAEHIRLLFAKAADLVCYGCGRRVEIDSPQSVAAEMADPASGVDRAIVGFEIWLPNRAAASEILLGLQQEGYLRLILKGETFRLSDEDRGPMARRIGSRGVAAVVVVDRLSGDTELSRWTESLETAMAEGNGRAVVLLQRSQSNSAHVEDVRQTKPSLRLVKAPARTMTVDGRDMEQRVISDRRRCDECDIEYADPVPRLFNFNHPLGACPTCEGFGDVLRVDMSLVVPDPTMSIREGAIAPWNTPSYSHELDELLALADDFKIRVDVPFEKLKKSELKKIHAGVPEGKFGGLDGFFAWLDRKKYKMHVRVFASRYRTYSTCPTCDGQRLKPEALAYRIADKSIADVLAMRCDQVTEFLTNVTIDTNERKDHTADVDAMTLAMVAEASEQRQYAIAREPVRQILDRLQYLDAVGLGYLQLDRPLRTLSGGETQRIALTSALGSTLIGMLYVLDEPTAGLHPDDVRNLIQTIVRLRDRGNTVVAVEHNAQLIAAADHVIEIGPEAGVGGGKKTFTGTPQELLDDPDSLTGPYLCEQDNSNLKNADSTGHLGVSHDCRTGRKVTGASAQAADQSKVSGASSQAGDQSEVTGASAQAGDGGVRRPSHFIELRGASGHNLKQVDVSFPLGTLCVVTGRSGSGKSSLIHDTLFGAVTSELARRRGETPPSSAAATLPFESLRGVERIEDCLLVDQSPISRSPRSCPVTFAKAFDEIRKAFADTVDARIRNFKPGHFSFNSSAGQCAACEGAGVQTVDMQFLADVSMRCPECRGRRYRDEVLQVRYRDRTIAEVLEMTVGDAYRFFRSMPKAQARLKRLVDVGLDYIPLGQPATTLSSGEAQRLKLAAFLAGSTKRRTLFLMDEPTTGLHFADITRLIGCFDALIADGHSLVVIEHHPMLTAAADWIIEIGPGAADEGGRVVRSEANG</sequence>
<dbReference type="PROSITE" id="PS00211">
    <property type="entry name" value="ABC_TRANSPORTER_1"/>
    <property type="match status" value="1"/>
</dbReference>
<keyword evidence="11" id="KW-0267">Excision nuclease</keyword>
<evidence type="ECO:0000259" key="18">
    <source>
        <dbReference type="Pfam" id="PF17755"/>
    </source>
</evidence>
<keyword evidence="21" id="KW-1185">Reference proteome</keyword>
<keyword evidence="9" id="KW-0862">Zinc</keyword>
<keyword evidence="12" id="KW-0238">DNA-binding</keyword>
<dbReference type="PANTHER" id="PTHR43152:SF3">
    <property type="entry name" value="UVRABC SYSTEM PROTEIN A"/>
    <property type="match status" value="1"/>
</dbReference>